<proteinExistence type="predicted"/>
<evidence type="ECO:0000256" key="1">
    <source>
        <dbReference type="SAM" id="Phobius"/>
    </source>
</evidence>
<feature type="transmembrane region" description="Helical" evidence="1">
    <location>
        <begin position="199"/>
        <end position="218"/>
    </location>
</feature>
<dbReference type="OrthoDB" id="7026083at2"/>
<evidence type="ECO:0000313" key="3">
    <source>
        <dbReference type="Proteomes" id="UP000059425"/>
    </source>
</evidence>
<dbReference type="Proteomes" id="UP000059425">
    <property type="component" value="Chromosome"/>
</dbReference>
<accession>A0A0N9WQG3</accession>
<organism evidence="2 3">
    <name type="scientific">Pseudomonas fluorescens</name>
    <dbReference type="NCBI Taxonomy" id="294"/>
    <lineage>
        <taxon>Bacteria</taxon>
        <taxon>Pseudomonadati</taxon>
        <taxon>Pseudomonadota</taxon>
        <taxon>Gammaproteobacteria</taxon>
        <taxon>Pseudomonadales</taxon>
        <taxon>Pseudomonadaceae</taxon>
        <taxon>Pseudomonas</taxon>
    </lineage>
</organism>
<sequence>MSFFSLDFSGQYLRRAIARDVFSAGSIDGYIASIGTQAFFPVLFAWGVYKKSNFFFWLGVVNVLILWGAFGQKYPFVVLFLVYVLMTYFRYYGKVNVSWLLFGAIGLLLAGFLEFELMGYSYLNDYLIRRAYTVPATMLGAAELFYDSYGINNYSDTAIGLLSGFSKSESITFRIGEYIYNNSETNANVNFFAVAYLRLGYTAVIIEAFIVAVIVMLLNLLYMKRSMFIAMPVALLFVTKIVEQSLPTVLLGSGIFFMLLLLMLMAFSRESKSRTRSIA</sequence>
<keyword evidence="1" id="KW-1133">Transmembrane helix</keyword>
<protein>
    <submittedName>
        <fullName evidence="2">Polymerase</fullName>
    </submittedName>
</protein>
<feature type="transmembrane region" description="Helical" evidence="1">
    <location>
        <begin position="99"/>
        <end position="123"/>
    </location>
</feature>
<reference evidence="2 3" key="2">
    <citation type="journal article" date="2018" name="Nature">
        <title>Mutant phenotypes for thousands of bacterial genes of unknown function.</title>
        <authorList>
            <person name="Price M.N."/>
            <person name="Wetmore K.M."/>
            <person name="Waters R.J."/>
            <person name="Callaghan M."/>
            <person name="Ray J."/>
            <person name="Liu H."/>
            <person name="Kuehl J.V."/>
            <person name="Melnyk R.A."/>
            <person name="Lamson J.S."/>
            <person name="Suh Y."/>
            <person name="Carlson H.K."/>
            <person name="Esquivel Z."/>
            <person name="Sadeeshkumar H."/>
            <person name="Chakraborty R."/>
            <person name="Zane G.M."/>
            <person name="Rubin B.E."/>
            <person name="Wall J.D."/>
            <person name="Visel A."/>
            <person name="Bristow J."/>
            <person name="Blow M.J."/>
            <person name="Arkin A.P."/>
            <person name="Deutschbauer A.M."/>
        </authorList>
    </citation>
    <scope>NUCLEOTIDE SEQUENCE [LARGE SCALE GENOMIC DNA]</scope>
    <source>
        <strain evidence="2 3">FW300-N2C3</strain>
    </source>
</reference>
<gene>
    <name evidence="2" type="ORF">AO356_03395</name>
</gene>
<dbReference type="EMBL" id="CP012831">
    <property type="protein sequence ID" value="ALI10992.1"/>
    <property type="molecule type" value="Genomic_DNA"/>
</dbReference>
<keyword evidence="1" id="KW-0472">Membrane</keyword>
<name>A0A0N9WQG3_PSEFL</name>
<feature type="transmembrane region" description="Helical" evidence="1">
    <location>
        <begin position="248"/>
        <end position="267"/>
    </location>
</feature>
<keyword evidence="1" id="KW-0812">Transmembrane</keyword>
<evidence type="ECO:0000313" key="2">
    <source>
        <dbReference type="EMBL" id="ALI10992.1"/>
    </source>
</evidence>
<dbReference type="AlphaFoldDB" id="A0A0N9WQG3"/>
<feature type="transmembrane region" description="Helical" evidence="1">
    <location>
        <begin position="30"/>
        <end position="49"/>
    </location>
</feature>
<reference evidence="3" key="1">
    <citation type="submission" date="2015-09" db="EMBL/GenBank/DDBJ databases">
        <title>Whole genome sequence of Pseudomonas fluorescens FW300-N2C3.</title>
        <authorList>
            <person name="Ray J."/>
            <person name="Melnyk R."/>
            <person name="Deutschbauer A."/>
        </authorList>
    </citation>
    <scope>NUCLEOTIDE SEQUENCE [LARGE SCALE GENOMIC DNA]</scope>
    <source>
        <strain evidence="3">FW300-N2C3</strain>
    </source>
</reference>